<accession>A0AAE1VVJ7</accession>
<dbReference type="Pfam" id="PF00685">
    <property type="entry name" value="Sulfotransfer_1"/>
    <property type="match status" value="1"/>
</dbReference>
<comment type="similarity">
    <text evidence="1 3">Belongs to the sulfotransferase 1 family.</text>
</comment>
<sequence>MYSIAVPFLEYKLYADCNRLPGTLLIHLYQFGTSRPESPVPLTFEEAFDLYCRGVTGFGPYWDHMLAYWRESLERPDKVLFLKYEDMKVDLCNQLKKLSEFLGFPFTEEEEKEGIIEDISSLCSL</sequence>
<evidence type="ECO:0000313" key="6">
    <source>
        <dbReference type="Proteomes" id="UP001291623"/>
    </source>
</evidence>
<dbReference type="SUPFAM" id="SSF52540">
    <property type="entry name" value="P-loop containing nucleoside triphosphate hydrolases"/>
    <property type="match status" value="1"/>
</dbReference>
<dbReference type="AlphaFoldDB" id="A0AAE1VVJ7"/>
<dbReference type="PANTHER" id="PTHR11783">
    <property type="entry name" value="SULFOTRANSFERASE SULT"/>
    <property type="match status" value="1"/>
</dbReference>
<protein>
    <recommendedName>
        <fullName evidence="3">Sulfotransferase</fullName>
        <ecNumber evidence="3">2.8.2.-</ecNumber>
    </recommendedName>
</protein>
<organism evidence="5 6">
    <name type="scientific">Anisodus tanguticus</name>
    <dbReference type="NCBI Taxonomy" id="243964"/>
    <lineage>
        <taxon>Eukaryota</taxon>
        <taxon>Viridiplantae</taxon>
        <taxon>Streptophyta</taxon>
        <taxon>Embryophyta</taxon>
        <taxon>Tracheophyta</taxon>
        <taxon>Spermatophyta</taxon>
        <taxon>Magnoliopsida</taxon>
        <taxon>eudicotyledons</taxon>
        <taxon>Gunneridae</taxon>
        <taxon>Pentapetalae</taxon>
        <taxon>asterids</taxon>
        <taxon>lamiids</taxon>
        <taxon>Solanales</taxon>
        <taxon>Solanaceae</taxon>
        <taxon>Solanoideae</taxon>
        <taxon>Hyoscyameae</taxon>
        <taxon>Anisodus</taxon>
    </lineage>
</organism>
<gene>
    <name evidence="5" type="ORF">RND71_000998</name>
</gene>
<evidence type="ECO:0000313" key="5">
    <source>
        <dbReference type="EMBL" id="KAK4379136.1"/>
    </source>
</evidence>
<keyword evidence="6" id="KW-1185">Reference proteome</keyword>
<dbReference type="Proteomes" id="UP001291623">
    <property type="component" value="Unassembled WGS sequence"/>
</dbReference>
<evidence type="ECO:0000256" key="3">
    <source>
        <dbReference type="RuleBase" id="RU361155"/>
    </source>
</evidence>
<dbReference type="EMBL" id="JAVYJV010000001">
    <property type="protein sequence ID" value="KAK4379136.1"/>
    <property type="molecule type" value="Genomic_DNA"/>
</dbReference>
<comment type="caution">
    <text evidence="5">The sequence shown here is derived from an EMBL/GenBank/DDBJ whole genome shotgun (WGS) entry which is preliminary data.</text>
</comment>
<dbReference type="InterPro" id="IPR027417">
    <property type="entry name" value="P-loop_NTPase"/>
</dbReference>
<evidence type="ECO:0000256" key="2">
    <source>
        <dbReference type="ARBA" id="ARBA00022679"/>
    </source>
</evidence>
<name>A0AAE1VVJ7_9SOLA</name>
<evidence type="ECO:0000259" key="4">
    <source>
        <dbReference type="Pfam" id="PF00685"/>
    </source>
</evidence>
<proteinExistence type="inferred from homology"/>
<reference evidence="5" key="1">
    <citation type="submission" date="2023-12" db="EMBL/GenBank/DDBJ databases">
        <title>Genome assembly of Anisodus tanguticus.</title>
        <authorList>
            <person name="Wang Y.-J."/>
        </authorList>
    </citation>
    <scope>NUCLEOTIDE SEQUENCE</scope>
    <source>
        <strain evidence="5">KB-2021</strain>
        <tissue evidence="5">Leaf</tissue>
    </source>
</reference>
<dbReference type="InterPro" id="IPR000863">
    <property type="entry name" value="Sulfotransferase_dom"/>
</dbReference>
<dbReference type="GO" id="GO:0008146">
    <property type="term" value="F:sulfotransferase activity"/>
    <property type="evidence" value="ECO:0007669"/>
    <property type="project" value="InterPro"/>
</dbReference>
<dbReference type="EC" id="2.8.2.-" evidence="3"/>
<dbReference type="Gene3D" id="3.40.50.300">
    <property type="entry name" value="P-loop containing nucleotide triphosphate hydrolases"/>
    <property type="match status" value="1"/>
</dbReference>
<feature type="domain" description="Sulfotransferase" evidence="4">
    <location>
        <begin position="26"/>
        <end position="118"/>
    </location>
</feature>
<keyword evidence="2 3" id="KW-0808">Transferase</keyword>
<evidence type="ECO:0000256" key="1">
    <source>
        <dbReference type="ARBA" id="ARBA00005771"/>
    </source>
</evidence>